<name>A0A3S2UE21_9BACI</name>
<gene>
    <name evidence="1" type="ORF">EM808_19820</name>
</gene>
<dbReference type="RefSeq" id="WP_127739983.1">
    <property type="nucleotide sequence ID" value="NZ_CAJCKN010000005.1"/>
</dbReference>
<accession>A0A3S2UE21</accession>
<proteinExistence type="predicted"/>
<dbReference type="GeneID" id="87619073"/>
<dbReference type="AlphaFoldDB" id="A0A3S2UE21"/>
<evidence type="ECO:0000313" key="2">
    <source>
        <dbReference type="Proteomes" id="UP000288024"/>
    </source>
</evidence>
<organism evidence="1 2">
    <name type="scientific">Niallia taxi</name>
    <dbReference type="NCBI Taxonomy" id="2499688"/>
    <lineage>
        <taxon>Bacteria</taxon>
        <taxon>Bacillati</taxon>
        <taxon>Bacillota</taxon>
        <taxon>Bacilli</taxon>
        <taxon>Bacillales</taxon>
        <taxon>Bacillaceae</taxon>
        <taxon>Niallia</taxon>
    </lineage>
</organism>
<reference evidence="1 2" key="1">
    <citation type="submission" date="2019-01" db="EMBL/GenBank/DDBJ databases">
        <title>Bacillus sp. M5HDSG1-1, whole genome shotgun sequence.</title>
        <authorList>
            <person name="Tuo L."/>
        </authorList>
    </citation>
    <scope>NUCLEOTIDE SEQUENCE [LARGE SCALE GENOMIC DNA]</scope>
    <source>
        <strain evidence="1 2">M5HDSG1-1</strain>
    </source>
</reference>
<dbReference type="Proteomes" id="UP000288024">
    <property type="component" value="Unassembled WGS sequence"/>
</dbReference>
<protein>
    <submittedName>
        <fullName evidence="1">Uncharacterized protein</fullName>
    </submittedName>
</protein>
<sequence>MNSASTDGKITLPNNHCIIGDLIKPSLLEKGEDFVRKIVKEIEDNNTTFNHRAHEYEPNRIETLLYLDEEVSRTNWKPTIGVLSPVEAQQFITEAFEELKTINFKEVTAILEK</sequence>
<comment type="caution">
    <text evidence="1">The sequence shown here is derived from an EMBL/GenBank/DDBJ whole genome shotgun (WGS) entry which is preliminary data.</text>
</comment>
<evidence type="ECO:0000313" key="1">
    <source>
        <dbReference type="EMBL" id="RVT59543.1"/>
    </source>
</evidence>
<keyword evidence="2" id="KW-1185">Reference proteome</keyword>
<dbReference type="EMBL" id="RZTZ01000009">
    <property type="protein sequence ID" value="RVT59543.1"/>
    <property type="molecule type" value="Genomic_DNA"/>
</dbReference>